<name>A0A8T3A884_DENNO</name>
<organism evidence="2 3">
    <name type="scientific">Dendrobium nobile</name>
    <name type="common">Orchid</name>
    <dbReference type="NCBI Taxonomy" id="94219"/>
    <lineage>
        <taxon>Eukaryota</taxon>
        <taxon>Viridiplantae</taxon>
        <taxon>Streptophyta</taxon>
        <taxon>Embryophyta</taxon>
        <taxon>Tracheophyta</taxon>
        <taxon>Spermatophyta</taxon>
        <taxon>Magnoliopsida</taxon>
        <taxon>Liliopsida</taxon>
        <taxon>Asparagales</taxon>
        <taxon>Orchidaceae</taxon>
        <taxon>Epidendroideae</taxon>
        <taxon>Malaxideae</taxon>
        <taxon>Dendrobiinae</taxon>
        <taxon>Dendrobium</taxon>
    </lineage>
</organism>
<comment type="caution">
    <text evidence="2">The sequence shown here is derived from an EMBL/GenBank/DDBJ whole genome shotgun (WGS) entry which is preliminary data.</text>
</comment>
<evidence type="ECO:0000313" key="3">
    <source>
        <dbReference type="Proteomes" id="UP000829196"/>
    </source>
</evidence>
<dbReference type="EMBL" id="JAGYWB010000018">
    <property type="protein sequence ID" value="KAI0492204.1"/>
    <property type="molecule type" value="Genomic_DNA"/>
</dbReference>
<accession>A0A8T3A884</accession>
<keyword evidence="3" id="KW-1185">Reference proteome</keyword>
<proteinExistence type="predicted"/>
<sequence length="310" mass="36048">MSSILFWNCRGARKREASLYLKEVVRDHKVVFIGIMETKLYNIDRYDVDCLIGSEWDIFHQPAVGLSGGILTLWNRNKVSFIIQNSSSEVVIGVLSTPSLGDWKVATVYGSRCCVERRDLWCILEKNMISPNPSLIGGDFNCVLKKEEKKDGKRFIFSRGPRELKSFMTNADFYDAGFIGPSYTWCNNKEGSSRIWERLDRCLVNSAFLHWVPAGRARHLARVASNHCPIVYSMEAWHSNKEKHFRFEDTWRSYPAARGIVYKSWLKTDFGDEVEILHRKIKRTLKALFFWNRNKCIDLCKLKDELKKDI</sequence>
<dbReference type="InterPro" id="IPR005135">
    <property type="entry name" value="Endo/exonuclease/phosphatase"/>
</dbReference>
<dbReference type="SUPFAM" id="SSF56219">
    <property type="entry name" value="DNase I-like"/>
    <property type="match status" value="1"/>
</dbReference>
<gene>
    <name evidence="2" type="ORF">KFK09_026471</name>
</gene>
<dbReference type="Proteomes" id="UP000829196">
    <property type="component" value="Unassembled WGS sequence"/>
</dbReference>
<dbReference type="Pfam" id="PF03372">
    <property type="entry name" value="Exo_endo_phos"/>
    <property type="match status" value="1"/>
</dbReference>
<dbReference type="AlphaFoldDB" id="A0A8T3A884"/>
<evidence type="ECO:0000259" key="1">
    <source>
        <dbReference type="Pfam" id="PF03372"/>
    </source>
</evidence>
<dbReference type="PANTHER" id="PTHR33710:SF71">
    <property type="entry name" value="ENDONUCLEASE_EXONUCLEASE_PHOSPHATASE DOMAIN-CONTAINING PROTEIN"/>
    <property type="match status" value="1"/>
</dbReference>
<protein>
    <recommendedName>
        <fullName evidence="1">Endonuclease/exonuclease/phosphatase domain-containing protein</fullName>
    </recommendedName>
</protein>
<dbReference type="PANTHER" id="PTHR33710">
    <property type="entry name" value="BNAC02G09200D PROTEIN"/>
    <property type="match status" value="1"/>
</dbReference>
<dbReference type="InterPro" id="IPR036691">
    <property type="entry name" value="Endo/exonu/phosph_ase_sf"/>
</dbReference>
<feature type="domain" description="Endonuclease/exonuclease/phosphatase" evidence="1">
    <location>
        <begin position="6"/>
        <end position="209"/>
    </location>
</feature>
<reference evidence="2" key="1">
    <citation type="journal article" date="2022" name="Front. Genet.">
        <title>Chromosome-Scale Assembly of the Dendrobium nobile Genome Provides Insights Into the Molecular Mechanism of the Biosynthesis of the Medicinal Active Ingredient of Dendrobium.</title>
        <authorList>
            <person name="Xu Q."/>
            <person name="Niu S.-C."/>
            <person name="Li K.-L."/>
            <person name="Zheng P.-J."/>
            <person name="Zhang X.-J."/>
            <person name="Jia Y."/>
            <person name="Liu Y."/>
            <person name="Niu Y.-X."/>
            <person name="Yu L.-H."/>
            <person name="Chen D.-F."/>
            <person name="Zhang G.-Q."/>
        </authorList>
    </citation>
    <scope>NUCLEOTIDE SEQUENCE</scope>
    <source>
        <tissue evidence="2">Leaf</tissue>
    </source>
</reference>
<dbReference type="GO" id="GO:0003824">
    <property type="term" value="F:catalytic activity"/>
    <property type="evidence" value="ECO:0007669"/>
    <property type="project" value="InterPro"/>
</dbReference>
<dbReference type="Gene3D" id="3.60.10.10">
    <property type="entry name" value="Endonuclease/exonuclease/phosphatase"/>
    <property type="match status" value="1"/>
</dbReference>
<dbReference type="OrthoDB" id="851173at2759"/>
<evidence type="ECO:0000313" key="2">
    <source>
        <dbReference type="EMBL" id="KAI0492204.1"/>
    </source>
</evidence>